<feature type="transmembrane region" description="Helical" evidence="7">
    <location>
        <begin position="6"/>
        <end position="31"/>
    </location>
</feature>
<feature type="transmembrane region" description="Helical" evidence="7">
    <location>
        <begin position="404"/>
        <end position="426"/>
    </location>
</feature>
<comment type="caution">
    <text evidence="7">Lacks conserved residue(s) required for the propagation of feature annotation.</text>
</comment>
<evidence type="ECO:0000256" key="3">
    <source>
        <dbReference type="ARBA" id="ARBA00022519"/>
    </source>
</evidence>
<feature type="transmembrane region" description="Helical" evidence="7">
    <location>
        <begin position="275"/>
        <end position="299"/>
    </location>
</feature>
<feature type="domain" description="TRAP C4-dicarboxylate transport system permease DctM subunit" evidence="8">
    <location>
        <begin position="6"/>
        <end position="421"/>
    </location>
</feature>
<gene>
    <name evidence="9" type="ORF">E1B25_14740</name>
</gene>
<dbReference type="GO" id="GO:0005886">
    <property type="term" value="C:plasma membrane"/>
    <property type="evidence" value="ECO:0007669"/>
    <property type="project" value="UniProtKB-SubCell"/>
</dbReference>
<evidence type="ECO:0000259" key="8">
    <source>
        <dbReference type="Pfam" id="PF06808"/>
    </source>
</evidence>
<comment type="caution">
    <text evidence="9">The sequence shown here is derived from an EMBL/GenBank/DDBJ whole genome shotgun (WGS) entry which is preliminary data.</text>
</comment>
<comment type="subunit">
    <text evidence="7">The complex comprises the extracytoplasmic solute receptor protein and the two transmembrane proteins.</text>
</comment>
<keyword evidence="5 7" id="KW-1133">Transmembrane helix</keyword>
<evidence type="ECO:0000256" key="6">
    <source>
        <dbReference type="ARBA" id="ARBA00023136"/>
    </source>
</evidence>
<evidence type="ECO:0000313" key="9">
    <source>
        <dbReference type="EMBL" id="TDE36176.1"/>
    </source>
</evidence>
<feature type="transmembrane region" description="Helical" evidence="7">
    <location>
        <begin position="319"/>
        <end position="348"/>
    </location>
</feature>
<keyword evidence="2" id="KW-1003">Cell membrane</keyword>
<dbReference type="InterPro" id="IPR010656">
    <property type="entry name" value="DctM"/>
</dbReference>
<protein>
    <recommendedName>
        <fullName evidence="7">TRAP transporter large permease protein</fullName>
    </recommendedName>
</protein>
<dbReference type="Pfam" id="PF06808">
    <property type="entry name" value="DctM"/>
    <property type="match status" value="1"/>
</dbReference>
<dbReference type="OrthoDB" id="9790209at2"/>
<keyword evidence="3 7" id="KW-0997">Cell inner membrane</keyword>
<evidence type="ECO:0000256" key="2">
    <source>
        <dbReference type="ARBA" id="ARBA00022475"/>
    </source>
</evidence>
<keyword evidence="6 7" id="KW-0472">Membrane</keyword>
<comment type="subcellular location">
    <subcellularLocation>
        <location evidence="1 7">Cell inner membrane</location>
        <topology evidence="1 7">Multi-pass membrane protein</topology>
    </subcellularLocation>
</comment>
<sequence length="428" mass="44685">MKTGLSFAILIAMAMPVAFVLIGATFAFMLFESNFRVLSVLPGVMFSGLEVFDLLAIPLFILLGEIMNAGSITRKLIDAARLLLGRVPNGLAYVCLTANLMLASIVGSATAQIAIMTKTMVGEMERDGYPKGFSAALTAAAGILGPIIPPSMPFILYGVIAQVSVADMFLAGILPGILLFVGLALLITIRQPRRDIDIEALQAAAAARPEVSALRVLLEASAALSIPAVIVLGITFGIVTPTESAVLAVAIAVVVGGLVFGDLKWRDFPEMLSRTAQGSALVLILIAAAKVFGWVLTYYHVPQAIAGALQMMTTDPTLFMLLVFAFCLLVGAFIDGIAAMIILVPILLPVATGVYGVSPIHFGVVVCMTFAIGLLTPPVGLGLYISAAISGLPMTKIVRDITPFVALTIVVVGLIAVFPALTLALFGA</sequence>
<dbReference type="NCBIfam" id="TIGR00786">
    <property type="entry name" value="dctM"/>
    <property type="match status" value="1"/>
</dbReference>
<keyword evidence="7" id="KW-0813">Transport</keyword>
<dbReference type="PANTHER" id="PTHR33362:SF2">
    <property type="entry name" value="TRAP TRANSPORTER LARGE PERMEASE PROTEIN"/>
    <property type="match status" value="1"/>
</dbReference>
<feature type="transmembrane region" description="Helical" evidence="7">
    <location>
        <begin position="154"/>
        <end position="187"/>
    </location>
</feature>
<dbReference type="PANTHER" id="PTHR33362">
    <property type="entry name" value="SIALIC ACID TRAP TRANSPORTER PERMEASE PROTEIN SIAT-RELATED"/>
    <property type="match status" value="1"/>
</dbReference>
<feature type="transmembrane region" description="Helical" evidence="7">
    <location>
        <begin position="245"/>
        <end position="263"/>
    </location>
</feature>
<comment type="similarity">
    <text evidence="7">Belongs to the TRAP transporter large permease family.</text>
</comment>
<dbReference type="RefSeq" id="WP_132830288.1">
    <property type="nucleotide sequence ID" value="NZ_SMFP01000010.1"/>
</dbReference>
<dbReference type="AlphaFoldDB" id="A0A4V2Z7E3"/>
<dbReference type="EMBL" id="SMFP01000010">
    <property type="protein sequence ID" value="TDE36176.1"/>
    <property type="molecule type" value="Genomic_DNA"/>
</dbReference>
<feature type="transmembrane region" description="Helical" evidence="7">
    <location>
        <begin position="360"/>
        <end position="384"/>
    </location>
</feature>
<dbReference type="GO" id="GO:0022857">
    <property type="term" value="F:transmembrane transporter activity"/>
    <property type="evidence" value="ECO:0007669"/>
    <property type="project" value="UniProtKB-UniRule"/>
</dbReference>
<evidence type="ECO:0000256" key="1">
    <source>
        <dbReference type="ARBA" id="ARBA00004429"/>
    </source>
</evidence>
<dbReference type="PIRSF" id="PIRSF006066">
    <property type="entry name" value="HI0050"/>
    <property type="match status" value="1"/>
</dbReference>
<evidence type="ECO:0000256" key="7">
    <source>
        <dbReference type="RuleBase" id="RU369079"/>
    </source>
</evidence>
<feature type="transmembrane region" description="Helical" evidence="7">
    <location>
        <begin position="43"/>
        <end position="63"/>
    </location>
</feature>
<name>A0A4V2Z7E3_9RHOB</name>
<feature type="transmembrane region" description="Helical" evidence="7">
    <location>
        <begin position="91"/>
        <end position="116"/>
    </location>
</feature>
<evidence type="ECO:0000256" key="5">
    <source>
        <dbReference type="ARBA" id="ARBA00022989"/>
    </source>
</evidence>
<evidence type="ECO:0000313" key="10">
    <source>
        <dbReference type="Proteomes" id="UP000294662"/>
    </source>
</evidence>
<proteinExistence type="inferred from homology"/>
<comment type="function">
    <text evidence="7">Part of the tripartite ATP-independent periplasmic (TRAP) transport system.</text>
</comment>
<organism evidence="9 10">
    <name type="scientific">Antarcticimicrobium sediminis</name>
    <dbReference type="NCBI Taxonomy" id="2546227"/>
    <lineage>
        <taxon>Bacteria</taxon>
        <taxon>Pseudomonadati</taxon>
        <taxon>Pseudomonadota</taxon>
        <taxon>Alphaproteobacteria</taxon>
        <taxon>Rhodobacterales</taxon>
        <taxon>Paracoccaceae</taxon>
        <taxon>Antarcticimicrobium</taxon>
    </lineage>
</organism>
<keyword evidence="10" id="KW-1185">Reference proteome</keyword>
<accession>A0A4V2Z7E3</accession>
<dbReference type="Proteomes" id="UP000294662">
    <property type="component" value="Unassembled WGS sequence"/>
</dbReference>
<keyword evidence="4 7" id="KW-0812">Transmembrane</keyword>
<dbReference type="InterPro" id="IPR004681">
    <property type="entry name" value="TRAP_DctM"/>
</dbReference>
<feature type="transmembrane region" description="Helical" evidence="7">
    <location>
        <begin position="216"/>
        <end position="239"/>
    </location>
</feature>
<reference evidence="9 10" key="1">
    <citation type="submission" date="2019-03" db="EMBL/GenBank/DDBJ databases">
        <authorList>
            <person name="Zhang S."/>
        </authorList>
    </citation>
    <scope>NUCLEOTIDE SEQUENCE [LARGE SCALE GENOMIC DNA]</scope>
    <source>
        <strain evidence="9 10">S4J41</strain>
    </source>
</reference>
<evidence type="ECO:0000256" key="4">
    <source>
        <dbReference type="ARBA" id="ARBA00022692"/>
    </source>
</evidence>